<dbReference type="Proteomes" id="UP000799421">
    <property type="component" value="Unassembled WGS sequence"/>
</dbReference>
<proteinExistence type="predicted"/>
<accession>A0A6A7BZN3</accession>
<feature type="coiled-coil region" evidence="1">
    <location>
        <begin position="77"/>
        <end position="111"/>
    </location>
</feature>
<feature type="compositionally biased region" description="Basic and acidic residues" evidence="2">
    <location>
        <begin position="14"/>
        <end position="27"/>
    </location>
</feature>
<feature type="region of interest" description="Disordered" evidence="2">
    <location>
        <begin position="366"/>
        <end position="411"/>
    </location>
</feature>
<evidence type="ECO:0000256" key="2">
    <source>
        <dbReference type="SAM" id="MobiDB-lite"/>
    </source>
</evidence>
<dbReference type="EMBL" id="MU005979">
    <property type="protein sequence ID" value="KAF2860664.1"/>
    <property type="molecule type" value="Genomic_DNA"/>
</dbReference>
<feature type="region of interest" description="Disordered" evidence="2">
    <location>
        <begin position="226"/>
        <end position="334"/>
    </location>
</feature>
<organism evidence="3 4">
    <name type="scientific">Piedraia hortae CBS 480.64</name>
    <dbReference type="NCBI Taxonomy" id="1314780"/>
    <lineage>
        <taxon>Eukaryota</taxon>
        <taxon>Fungi</taxon>
        <taxon>Dikarya</taxon>
        <taxon>Ascomycota</taxon>
        <taxon>Pezizomycotina</taxon>
        <taxon>Dothideomycetes</taxon>
        <taxon>Dothideomycetidae</taxon>
        <taxon>Capnodiales</taxon>
        <taxon>Piedraiaceae</taxon>
        <taxon>Piedraia</taxon>
    </lineage>
</organism>
<reference evidence="3" key="1">
    <citation type="journal article" date="2020" name="Stud. Mycol.">
        <title>101 Dothideomycetes genomes: a test case for predicting lifestyles and emergence of pathogens.</title>
        <authorList>
            <person name="Haridas S."/>
            <person name="Albert R."/>
            <person name="Binder M."/>
            <person name="Bloem J."/>
            <person name="Labutti K."/>
            <person name="Salamov A."/>
            <person name="Andreopoulos B."/>
            <person name="Baker S."/>
            <person name="Barry K."/>
            <person name="Bills G."/>
            <person name="Bluhm B."/>
            <person name="Cannon C."/>
            <person name="Castanera R."/>
            <person name="Culley D."/>
            <person name="Daum C."/>
            <person name="Ezra D."/>
            <person name="Gonzalez J."/>
            <person name="Henrissat B."/>
            <person name="Kuo A."/>
            <person name="Liang C."/>
            <person name="Lipzen A."/>
            <person name="Lutzoni F."/>
            <person name="Magnuson J."/>
            <person name="Mondo S."/>
            <person name="Nolan M."/>
            <person name="Ohm R."/>
            <person name="Pangilinan J."/>
            <person name="Park H.-J."/>
            <person name="Ramirez L."/>
            <person name="Alfaro M."/>
            <person name="Sun H."/>
            <person name="Tritt A."/>
            <person name="Yoshinaga Y."/>
            <person name="Zwiers L.-H."/>
            <person name="Turgeon B."/>
            <person name="Goodwin S."/>
            <person name="Spatafora J."/>
            <person name="Crous P."/>
            <person name="Grigoriev I."/>
        </authorList>
    </citation>
    <scope>NUCLEOTIDE SEQUENCE</scope>
    <source>
        <strain evidence="3">CBS 480.64</strain>
    </source>
</reference>
<evidence type="ECO:0000256" key="1">
    <source>
        <dbReference type="SAM" id="Coils"/>
    </source>
</evidence>
<evidence type="ECO:0000313" key="3">
    <source>
        <dbReference type="EMBL" id="KAF2860664.1"/>
    </source>
</evidence>
<feature type="compositionally biased region" description="Polar residues" evidence="2">
    <location>
        <begin position="402"/>
        <end position="411"/>
    </location>
</feature>
<keyword evidence="4" id="KW-1185">Reference proteome</keyword>
<feature type="region of interest" description="Disordered" evidence="2">
    <location>
        <begin position="14"/>
        <end position="54"/>
    </location>
</feature>
<sequence>MAASLSYLEERLRERRLRDAGDHDSPGKESTVASRERESRPPSSRAPSRYSEDAHIDKLQKANFALKLEVDQRRSQTRALQHDKTRLEERAAQLEADNAELLSLNEDLVAELEKRDAALEEALTVICRLEKEAGPPSTAHADSGYGAAPSVVKAWGDLGGDRGSRLTLKESLQTLTLRHLDSVRSLKSLRERDNEEVSLVSPRLSVLSECSFGSVGNFDSGAAVDKVQESSSESQKSINRVNQWMRDKPDSSLAYSPHTPRAQAPPRPRAHSVSSDEISFDFPDGNSIITGTPRRLVMRKTPEMPRTLPKQRVSHSVSPEVPSRPKQSTRSVTVTPLPSQAVERLTPERPAFGRVESSPTALLGALGKLSRRNTGVASDSPPLPRSLGSKTQRLFRRLSVGHGQQRSFSSR</sequence>
<feature type="compositionally biased region" description="Polar residues" evidence="2">
    <location>
        <begin position="325"/>
        <end position="334"/>
    </location>
</feature>
<dbReference type="AlphaFoldDB" id="A0A6A7BZN3"/>
<keyword evidence="1" id="KW-0175">Coiled coil</keyword>
<evidence type="ECO:0000313" key="4">
    <source>
        <dbReference type="Proteomes" id="UP000799421"/>
    </source>
</evidence>
<protein>
    <submittedName>
        <fullName evidence="3">Uncharacterized protein</fullName>
    </submittedName>
</protein>
<name>A0A6A7BZN3_9PEZI</name>
<gene>
    <name evidence="3" type="ORF">K470DRAFT_270509</name>
</gene>
<dbReference type="OrthoDB" id="10251744at2759"/>